<reference evidence="4 5" key="1">
    <citation type="submission" date="2020-05" db="EMBL/GenBank/DDBJ databases">
        <title>Draft genome sequence of Desulfovibrio psychrotolerans JS1T.</title>
        <authorList>
            <person name="Ueno A."/>
            <person name="Tamazawa S."/>
            <person name="Tamamura S."/>
            <person name="Murakami T."/>
            <person name="Kiyama T."/>
            <person name="Inomata H."/>
            <person name="Amano Y."/>
            <person name="Miyakawa K."/>
            <person name="Tamaki H."/>
            <person name="Naganuma T."/>
            <person name="Kaneko K."/>
        </authorList>
    </citation>
    <scope>NUCLEOTIDE SEQUENCE [LARGE SCALE GENOMIC DNA]</scope>
    <source>
        <strain evidence="4 5">JS1</strain>
    </source>
</reference>
<dbReference type="RefSeq" id="WP_174408814.1">
    <property type="nucleotide sequence ID" value="NZ_BLVP01000002.1"/>
</dbReference>
<evidence type="ECO:0000313" key="4">
    <source>
        <dbReference type="EMBL" id="GFM36136.1"/>
    </source>
</evidence>
<dbReference type="SMART" id="SM00862">
    <property type="entry name" value="Trans_reg_C"/>
    <property type="match status" value="1"/>
</dbReference>
<dbReference type="Proteomes" id="UP000503820">
    <property type="component" value="Unassembled WGS sequence"/>
</dbReference>
<proteinExistence type="predicted"/>
<dbReference type="GO" id="GO:0000160">
    <property type="term" value="P:phosphorelay signal transduction system"/>
    <property type="evidence" value="ECO:0007669"/>
    <property type="project" value="InterPro"/>
</dbReference>
<dbReference type="EMBL" id="BLVP01000002">
    <property type="protein sequence ID" value="GFM36136.1"/>
    <property type="molecule type" value="Genomic_DNA"/>
</dbReference>
<protein>
    <recommendedName>
        <fullName evidence="3">OmpR/PhoB-type domain-containing protein</fullName>
    </recommendedName>
</protein>
<feature type="domain" description="OmpR/PhoB-type" evidence="3">
    <location>
        <begin position="125"/>
        <end position="223"/>
    </location>
</feature>
<keyword evidence="1 2" id="KW-0238">DNA-binding</keyword>
<feature type="DNA-binding region" description="OmpR/PhoB-type" evidence="2">
    <location>
        <begin position="125"/>
        <end position="223"/>
    </location>
</feature>
<dbReference type="SUPFAM" id="SSF46894">
    <property type="entry name" value="C-terminal effector domain of the bipartite response regulators"/>
    <property type="match status" value="1"/>
</dbReference>
<evidence type="ECO:0000256" key="1">
    <source>
        <dbReference type="ARBA" id="ARBA00023125"/>
    </source>
</evidence>
<dbReference type="GO" id="GO:0003677">
    <property type="term" value="F:DNA binding"/>
    <property type="evidence" value="ECO:0007669"/>
    <property type="project" value="UniProtKB-UniRule"/>
</dbReference>
<gene>
    <name evidence="4" type="ORF">DSM19430T_08200</name>
</gene>
<evidence type="ECO:0000256" key="2">
    <source>
        <dbReference type="PROSITE-ProRule" id="PRU01091"/>
    </source>
</evidence>
<comment type="caution">
    <text evidence="4">The sequence shown here is derived from an EMBL/GenBank/DDBJ whole genome shotgun (WGS) entry which is preliminary data.</text>
</comment>
<evidence type="ECO:0000259" key="3">
    <source>
        <dbReference type="PROSITE" id="PS51755"/>
    </source>
</evidence>
<accession>A0A7J0BQZ3</accession>
<dbReference type="CDD" id="cd00383">
    <property type="entry name" value="trans_reg_C"/>
    <property type="match status" value="1"/>
</dbReference>
<dbReference type="InterPro" id="IPR016032">
    <property type="entry name" value="Sig_transdc_resp-reg_C-effctor"/>
</dbReference>
<organism evidence="4 5">
    <name type="scientific">Desulfovibrio psychrotolerans</name>
    <dbReference type="NCBI Taxonomy" id="415242"/>
    <lineage>
        <taxon>Bacteria</taxon>
        <taxon>Pseudomonadati</taxon>
        <taxon>Thermodesulfobacteriota</taxon>
        <taxon>Desulfovibrionia</taxon>
        <taxon>Desulfovibrionales</taxon>
        <taxon>Desulfovibrionaceae</taxon>
        <taxon>Desulfovibrio</taxon>
    </lineage>
</organism>
<dbReference type="PROSITE" id="PS51755">
    <property type="entry name" value="OMPR_PHOB"/>
    <property type="match status" value="1"/>
</dbReference>
<dbReference type="Pfam" id="PF00486">
    <property type="entry name" value="Trans_reg_C"/>
    <property type="match status" value="1"/>
</dbReference>
<dbReference type="InterPro" id="IPR036388">
    <property type="entry name" value="WH-like_DNA-bd_sf"/>
</dbReference>
<keyword evidence="5" id="KW-1185">Reference proteome</keyword>
<evidence type="ECO:0000313" key="5">
    <source>
        <dbReference type="Proteomes" id="UP000503820"/>
    </source>
</evidence>
<dbReference type="AlphaFoldDB" id="A0A7J0BQZ3"/>
<sequence>MHIYLASSAHEIISFAQEGLRNSPFTLVLVDSAQDLAKHLSQPVPSATVMLDMNFPHAHEAAEHLHETARRSQPVPLALLTDSKHPMPNEPAVPPHAVRIRKPFCIASLELGTSLAGRAAKGLPHEMLESGDIRLVPATGAAYRQGRALRPHPREALLLEAFMRAPGQILSRETILHKFFDYTAHPRPNLVDVLACRLRSRLHGGFGKPVLFTVRGSGYVFRP</sequence>
<dbReference type="InterPro" id="IPR001867">
    <property type="entry name" value="OmpR/PhoB-type_DNA-bd"/>
</dbReference>
<dbReference type="GO" id="GO:0006355">
    <property type="term" value="P:regulation of DNA-templated transcription"/>
    <property type="evidence" value="ECO:0007669"/>
    <property type="project" value="InterPro"/>
</dbReference>
<name>A0A7J0BQZ3_9BACT</name>
<dbReference type="Gene3D" id="1.10.10.10">
    <property type="entry name" value="Winged helix-like DNA-binding domain superfamily/Winged helix DNA-binding domain"/>
    <property type="match status" value="1"/>
</dbReference>